<dbReference type="SUPFAM" id="SSF51197">
    <property type="entry name" value="Clavaminate synthase-like"/>
    <property type="match status" value="1"/>
</dbReference>
<keyword evidence="3" id="KW-0223">Dioxygenase</keyword>
<dbReference type="AlphaFoldDB" id="I3YBR5"/>
<dbReference type="Proteomes" id="UP000006062">
    <property type="component" value="Chromosome"/>
</dbReference>
<evidence type="ECO:0000259" key="2">
    <source>
        <dbReference type="Pfam" id="PF02668"/>
    </source>
</evidence>
<keyword evidence="1" id="KW-0560">Oxidoreductase</keyword>
<dbReference type="RefSeq" id="WP_014778877.1">
    <property type="nucleotide sequence ID" value="NC_018012.1"/>
</dbReference>
<proteinExistence type="predicted"/>
<dbReference type="KEGG" id="tvi:Thivi_2495"/>
<dbReference type="Pfam" id="PF02668">
    <property type="entry name" value="TauD"/>
    <property type="match status" value="1"/>
</dbReference>
<dbReference type="EMBL" id="CP003154">
    <property type="protein sequence ID" value="AFL74433.1"/>
    <property type="molecule type" value="Genomic_DNA"/>
</dbReference>
<name>I3YBR5_THIV6</name>
<dbReference type="HOGENOM" id="CLU_952821_0_0_6"/>
<evidence type="ECO:0000313" key="3">
    <source>
        <dbReference type="EMBL" id="AFL74433.1"/>
    </source>
</evidence>
<protein>
    <submittedName>
        <fullName evidence="3">Taurine catabolism dioxygenase TauD, TfdA family</fullName>
    </submittedName>
</protein>
<dbReference type="eggNOG" id="COG2175">
    <property type="taxonomic scope" value="Bacteria"/>
</dbReference>
<feature type="domain" description="TauD/TfdA-like" evidence="2">
    <location>
        <begin position="77"/>
        <end position="282"/>
    </location>
</feature>
<evidence type="ECO:0000313" key="4">
    <source>
        <dbReference type="Proteomes" id="UP000006062"/>
    </source>
</evidence>
<dbReference type="InterPro" id="IPR003819">
    <property type="entry name" value="TauD/TfdA-like"/>
</dbReference>
<reference evidence="3 4" key="1">
    <citation type="submission" date="2012-06" db="EMBL/GenBank/DDBJ databases">
        <title>Complete sequence of Thiocystis violascens DSM 198.</title>
        <authorList>
            <consortium name="US DOE Joint Genome Institute"/>
            <person name="Lucas S."/>
            <person name="Han J."/>
            <person name="Lapidus A."/>
            <person name="Cheng J.-F."/>
            <person name="Goodwin L."/>
            <person name="Pitluck S."/>
            <person name="Peters L."/>
            <person name="Ovchinnikova G."/>
            <person name="Teshima H."/>
            <person name="Detter J.C."/>
            <person name="Han C."/>
            <person name="Tapia R."/>
            <person name="Land M."/>
            <person name="Hauser L."/>
            <person name="Kyrpides N."/>
            <person name="Ivanova N."/>
            <person name="Pagani I."/>
            <person name="Vogl K."/>
            <person name="Liu Z."/>
            <person name="Frigaard N.-U."/>
            <person name="Bryant D."/>
            <person name="Woyke T."/>
        </authorList>
    </citation>
    <scope>NUCLEOTIDE SEQUENCE [LARGE SCALE GENOMIC DNA]</scope>
    <source>
        <strain evidence="4">ATCC 17096 / DSM 198 / 6111</strain>
    </source>
</reference>
<keyword evidence="4" id="KW-1185">Reference proteome</keyword>
<dbReference type="STRING" id="765911.Thivi_2495"/>
<dbReference type="GO" id="GO:0016706">
    <property type="term" value="F:2-oxoglutarate-dependent dioxygenase activity"/>
    <property type="evidence" value="ECO:0007669"/>
    <property type="project" value="UniProtKB-ARBA"/>
</dbReference>
<dbReference type="Gene3D" id="3.60.130.10">
    <property type="entry name" value="Clavaminate synthase-like"/>
    <property type="match status" value="1"/>
</dbReference>
<sequence>MSNSPFDLNDDVAYQQWRERKLAAAPTDLGALIVEIGDPRRLTPVEHAAILERCRLANMAIYVGATGDDPDKSIPTALGASFGLHRLDHNPGADEDAITSLTVQTDARHENYIPYSNRPIAWHTDGYYNRPERQINGLLLHCVHPAELGGENALLDHEIVYILVRDRDPEFIRALMHPDCMTIPANRVDGEELRPEQPGPVFSIRPDGRLHMRYTNRARNIVWRDDPLTAAAVACLKEVLHTDSPWHFLGRLEAGWGLISNNVLHTRTGFTDGAIPRLLYRARYYDRIAGS</sequence>
<accession>I3YBR5</accession>
<dbReference type="InterPro" id="IPR042098">
    <property type="entry name" value="TauD-like_sf"/>
</dbReference>
<organism evidence="3 4">
    <name type="scientific">Thiocystis violascens (strain ATCC 17096 / DSM 198 / 6111)</name>
    <name type="common">Chromatium violascens</name>
    <dbReference type="NCBI Taxonomy" id="765911"/>
    <lineage>
        <taxon>Bacteria</taxon>
        <taxon>Pseudomonadati</taxon>
        <taxon>Pseudomonadota</taxon>
        <taxon>Gammaproteobacteria</taxon>
        <taxon>Chromatiales</taxon>
        <taxon>Chromatiaceae</taxon>
        <taxon>Thiocystis</taxon>
    </lineage>
</organism>
<gene>
    <name evidence="3" type="ordered locus">Thivi_2495</name>
</gene>
<dbReference type="OrthoDB" id="9770519at2"/>
<evidence type="ECO:0000256" key="1">
    <source>
        <dbReference type="ARBA" id="ARBA00023002"/>
    </source>
</evidence>